<evidence type="ECO:0000256" key="2">
    <source>
        <dbReference type="ARBA" id="ARBA00022448"/>
    </source>
</evidence>
<keyword evidence="6 7" id="KW-0472">Membrane</keyword>
<evidence type="ECO:0000259" key="8">
    <source>
        <dbReference type="Pfam" id="PF01699"/>
    </source>
</evidence>
<feature type="transmembrane region" description="Helical" evidence="7">
    <location>
        <begin position="322"/>
        <end position="340"/>
    </location>
</feature>
<feature type="domain" description="Sodium/calcium exchanger membrane region" evidence="8">
    <location>
        <begin position="251"/>
        <end position="390"/>
    </location>
</feature>
<dbReference type="GO" id="GO:0016020">
    <property type="term" value="C:membrane"/>
    <property type="evidence" value="ECO:0007669"/>
    <property type="project" value="InterPro"/>
</dbReference>
<feature type="transmembrane region" description="Helical" evidence="7">
    <location>
        <begin position="12"/>
        <end position="31"/>
    </location>
</feature>
<dbReference type="GO" id="GO:0006874">
    <property type="term" value="P:intracellular calcium ion homeostasis"/>
    <property type="evidence" value="ECO:0007669"/>
    <property type="project" value="TreeGrafter"/>
</dbReference>
<feature type="transmembrane region" description="Helical" evidence="7">
    <location>
        <begin position="374"/>
        <end position="391"/>
    </location>
</feature>
<feature type="transmembrane region" description="Helical" evidence="7">
    <location>
        <begin position="149"/>
        <end position="168"/>
    </location>
</feature>
<evidence type="ECO:0000256" key="1">
    <source>
        <dbReference type="ARBA" id="ARBA00004127"/>
    </source>
</evidence>
<dbReference type="PANTHER" id="PTHR31503">
    <property type="entry name" value="VACUOLAR CALCIUM ION TRANSPORTER"/>
    <property type="match status" value="1"/>
</dbReference>
<evidence type="ECO:0000256" key="6">
    <source>
        <dbReference type="ARBA" id="ARBA00023136"/>
    </source>
</evidence>
<dbReference type="NCBIfam" id="TIGR03065">
    <property type="entry name" value="srtB_sig_QVPTGV"/>
    <property type="match status" value="1"/>
</dbReference>
<feature type="transmembrane region" description="Helical" evidence="7">
    <location>
        <begin position="105"/>
        <end position="128"/>
    </location>
</feature>
<feature type="transmembrane region" description="Helical" evidence="7">
    <location>
        <begin position="37"/>
        <end position="55"/>
    </location>
</feature>
<sequence>MNFLKQFKKTFHISFWEAIIALAVITVFFILRYCLEQIPLPLVILGFIVGTWLAFRPSEWAVEGLNSSAKYVGLSEYVAGIFSSLASNLPEAVIAIMLLLKGQELIAVITVLSAAGFNTLILGFAILVATWKKWEIKVPADLEKKESPLIRWAIVALLMTTVFAIIEYIHALNSEIFVLSDAQLTKPVASLLALSYVIYLVFIIGRKDVKKDKLSVSDDIEQQENNETIEKNDTKSHSQEHEKRLSKPMTILMLLMGFTGIFFGGEALTWCVEELMHGTTSIELSPIAIALILGAAGAVPEHGIAIVSAINHDIDVALGNSIGGILQSSLLIFGVLGMIISITLHPFIVLQLAAIAGVLWFVKRCIHDGKFDTFEAVMIILIQVLIFVILFEDISIFE</sequence>
<accession>A0A9Y1BSX0</accession>
<proteinExistence type="predicted"/>
<dbReference type="InterPro" id="IPR004713">
    <property type="entry name" value="CaH_exchang"/>
</dbReference>
<evidence type="ECO:0000256" key="5">
    <source>
        <dbReference type="ARBA" id="ARBA00023065"/>
    </source>
</evidence>
<dbReference type="Pfam" id="PF01699">
    <property type="entry name" value="Na_Ca_ex"/>
    <property type="match status" value="2"/>
</dbReference>
<dbReference type="Gene3D" id="1.20.1420.30">
    <property type="entry name" value="NCX, central ion-binding region"/>
    <property type="match status" value="2"/>
</dbReference>
<evidence type="ECO:0000256" key="7">
    <source>
        <dbReference type="SAM" id="Phobius"/>
    </source>
</evidence>
<dbReference type="EMBL" id="CP084167">
    <property type="protein sequence ID" value="UJG44628.1"/>
    <property type="molecule type" value="Genomic_DNA"/>
</dbReference>
<evidence type="ECO:0000313" key="9">
    <source>
        <dbReference type="EMBL" id="UJG44628.1"/>
    </source>
</evidence>
<feature type="transmembrane region" description="Helical" evidence="7">
    <location>
        <begin position="188"/>
        <end position="205"/>
    </location>
</feature>
<name>A0A9Y1BSX0_9ARCH</name>
<evidence type="ECO:0000256" key="3">
    <source>
        <dbReference type="ARBA" id="ARBA00022692"/>
    </source>
</evidence>
<feature type="transmembrane region" description="Helical" evidence="7">
    <location>
        <begin position="284"/>
        <end position="310"/>
    </location>
</feature>
<feature type="transmembrane region" description="Helical" evidence="7">
    <location>
        <begin position="346"/>
        <end position="362"/>
    </location>
</feature>
<organism evidence="9">
    <name type="scientific">Candidatus Heimdallarchaeum endolithica</name>
    <dbReference type="NCBI Taxonomy" id="2876572"/>
    <lineage>
        <taxon>Archaea</taxon>
        <taxon>Promethearchaeati</taxon>
        <taxon>Candidatus Heimdallarchaeota</taxon>
        <taxon>Candidatus Heimdallarchaeia (ex Rinke et al. 2021) (nom. nud.)</taxon>
        <taxon>Candidatus Heimdallarchaeales</taxon>
        <taxon>Candidatus Heimdallarchaeaceae</taxon>
        <taxon>Candidatus Heimdallarchaeum</taxon>
    </lineage>
</organism>
<keyword evidence="4 7" id="KW-1133">Transmembrane helix</keyword>
<evidence type="ECO:0000256" key="4">
    <source>
        <dbReference type="ARBA" id="ARBA00022989"/>
    </source>
</evidence>
<feature type="transmembrane region" description="Helical" evidence="7">
    <location>
        <begin position="251"/>
        <end position="272"/>
    </location>
</feature>
<feature type="domain" description="Sodium/calcium exchanger membrane region" evidence="8">
    <location>
        <begin position="43"/>
        <end position="204"/>
    </location>
</feature>
<dbReference type="InterPro" id="IPR017503">
    <property type="entry name" value="Sortase_SrtB_sig_QVPTGV"/>
</dbReference>
<dbReference type="Proteomes" id="UP001200513">
    <property type="component" value="Chromosome"/>
</dbReference>
<dbReference type="PANTHER" id="PTHR31503:SF22">
    <property type="entry name" value="VACUOLAR CALCIUM ION TRANSPORTER"/>
    <property type="match status" value="1"/>
</dbReference>
<dbReference type="InterPro" id="IPR004837">
    <property type="entry name" value="NaCa_Exmemb"/>
</dbReference>
<protein>
    <submittedName>
        <fullName evidence="9">QVPTGV class sortase B protein-sorting domain-containing protein</fullName>
    </submittedName>
</protein>
<dbReference type="AlphaFoldDB" id="A0A9Y1BSX0"/>
<dbReference type="InterPro" id="IPR044880">
    <property type="entry name" value="NCX_ion-bd_dom_sf"/>
</dbReference>
<reference evidence="9" key="1">
    <citation type="journal article" date="2022" name="Nat. Microbiol.">
        <title>Unique mobile elements and scalable gene flow at the prokaryote-eukaryote boundary revealed by circularized Asgard archaea genomes.</title>
        <authorList>
            <person name="Wu F."/>
            <person name="Speth D.R."/>
            <person name="Philosof A."/>
            <person name="Cremiere A."/>
            <person name="Narayanan A."/>
            <person name="Barco R.A."/>
            <person name="Connon S.A."/>
            <person name="Amend J.P."/>
            <person name="Antoshechkin I.A."/>
            <person name="Orphan V.J."/>
        </authorList>
    </citation>
    <scope>NUCLEOTIDE SEQUENCE</scope>
    <source>
        <strain evidence="9">PR6</strain>
    </source>
</reference>
<comment type="subcellular location">
    <subcellularLocation>
        <location evidence="1">Endomembrane system</location>
        <topology evidence="1">Multi-pass membrane protein</topology>
    </subcellularLocation>
</comment>
<dbReference type="GO" id="GO:0012505">
    <property type="term" value="C:endomembrane system"/>
    <property type="evidence" value="ECO:0007669"/>
    <property type="project" value="UniProtKB-SubCell"/>
</dbReference>
<gene>
    <name evidence="9" type="ORF">K9W46_05475</name>
</gene>
<keyword evidence="2" id="KW-0813">Transport</keyword>
<keyword evidence="5" id="KW-0406">Ion transport</keyword>
<keyword evidence="3 7" id="KW-0812">Transmembrane</keyword>
<dbReference type="GO" id="GO:0015369">
    <property type="term" value="F:calcium:proton antiporter activity"/>
    <property type="evidence" value="ECO:0007669"/>
    <property type="project" value="TreeGrafter"/>
</dbReference>